<organism evidence="5 6">
    <name type="scientific">Paenibacillus sabuli</name>
    <dbReference type="NCBI Taxonomy" id="2772509"/>
    <lineage>
        <taxon>Bacteria</taxon>
        <taxon>Bacillati</taxon>
        <taxon>Bacillota</taxon>
        <taxon>Bacilli</taxon>
        <taxon>Bacillales</taxon>
        <taxon>Paenibacillaceae</taxon>
        <taxon>Paenibacillus</taxon>
    </lineage>
</organism>
<evidence type="ECO:0000259" key="4">
    <source>
        <dbReference type="Pfam" id="PF00291"/>
    </source>
</evidence>
<feature type="non-terminal residue" evidence="5">
    <location>
        <position position="1"/>
    </location>
</feature>
<gene>
    <name evidence="5" type="ORF">IDH44_26115</name>
</gene>
<evidence type="ECO:0000313" key="5">
    <source>
        <dbReference type="EMBL" id="MBD2848661.1"/>
    </source>
</evidence>
<evidence type="ECO:0000256" key="1">
    <source>
        <dbReference type="ARBA" id="ARBA00001933"/>
    </source>
</evidence>
<dbReference type="EMBL" id="JACXIZ010000087">
    <property type="protein sequence ID" value="MBD2848661.1"/>
    <property type="molecule type" value="Genomic_DNA"/>
</dbReference>
<dbReference type="Pfam" id="PF00291">
    <property type="entry name" value="PALP"/>
    <property type="match status" value="1"/>
</dbReference>
<dbReference type="GO" id="GO:1901605">
    <property type="term" value="P:alpha-amino acid metabolic process"/>
    <property type="evidence" value="ECO:0007669"/>
    <property type="project" value="UniProtKB-ARBA"/>
</dbReference>
<dbReference type="InterPro" id="IPR036052">
    <property type="entry name" value="TrpB-like_PALP_sf"/>
</dbReference>
<dbReference type="Gene3D" id="3.40.50.1100">
    <property type="match status" value="1"/>
</dbReference>
<evidence type="ECO:0000256" key="2">
    <source>
        <dbReference type="ARBA" id="ARBA00022898"/>
    </source>
</evidence>
<feature type="region of interest" description="Disordered" evidence="3">
    <location>
        <begin position="46"/>
        <end position="66"/>
    </location>
</feature>
<sequence length="207" mass="21998">GGLCAGVDRGFAELAARGLLRAAPELAVVQAEGCSNIARAWREGLERPAPGDSTTQISGLQVPNPPDGERVLEALRGGGWCERVADEDTWRWQERLAAQEGLWVEPAAAIGLGGLEQAVRRGQIGAEDTVVCLLTGAGYKDERRTAELLRARPVPQVAPISELEQEQQRPGQGQEQGQGQGQELQHEGLGQRQGQPGRAPSETEGSG</sequence>
<feature type="compositionally biased region" description="Low complexity" evidence="3">
    <location>
        <begin position="181"/>
        <end position="195"/>
    </location>
</feature>
<feature type="compositionally biased region" description="Polar residues" evidence="3">
    <location>
        <begin position="52"/>
        <end position="61"/>
    </location>
</feature>
<keyword evidence="2" id="KW-0663">Pyridoxal phosphate</keyword>
<name>A0A927BZC2_9BACL</name>
<comment type="cofactor">
    <cofactor evidence="1">
        <name>pyridoxal 5'-phosphate</name>
        <dbReference type="ChEBI" id="CHEBI:597326"/>
    </cofactor>
</comment>
<protein>
    <submittedName>
        <fullName evidence="5">Pyridoxal-phosphate dependent enzyme</fullName>
    </submittedName>
</protein>
<accession>A0A927BZC2</accession>
<evidence type="ECO:0000313" key="6">
    <source>
        <dbReference type="Proteomes" id="UP000621560"/>
    </source>
</evidence>
<keyword evidence="6" id="KW-1185">Reference proteome</keyword>
<feature type="region of interest" description="Disordered" evidence="3">
    <location>
        <begin position="152"/>
        <end position="207"/>
    </location>
</feature>
<comment type="caution">
    <text evidence="5">The sequence shown here is derived from an EMBL/GenBank/DDBJ whole genome shotgun (WGS) entry which is preliminary data.</text>
</comment>
<evidence type="ECO:0000256" key="3">
    <source>
        <dbReference type="SAM" id="MobiDB-lite"/>
    </source>
</evidence>
<dbReference type="SUPFAM" id="SSF53686">
    <property type="entry name" value="Tryptophan synthase beta subunit-like PLP-dependent enzymes"/>
    <property type="match status" value="1"/>
</dbReference>
<reference evidence="5" key="1">
    <citation type="submission" date="2020-09" db="EMBL/GenBank/DDBJ databases">
        <title>A novel bacterium of genus Paenibacillus, isolated from South China Sea.</title>
        <authorList>
            <person name="Huang H."/>
            <person name="Mo K."/>
            <person name="Hu Y."/>
        </authorList>
    </citation>
    <scope>NUCLEOTIDE SEQUENCE</scope>
    <source>
        <strain evidence="5">IB182496</strain>
    </source>
</reference>
<dbReference type="Proteomes" id="UP000621560">
    <property type="component" value="Unassembled WGS sequence"/>
</dbReference>
<proteinExistence type="predicted"/>
<dbReference type="InterPro" id="IPR001926">
    <property type="entry name" value="TrpB-like_PALP"/>
</dbReference>
<dbReference type="RefSeq" id="WP_190921755.1">
    <property type="nucleotide sequence ID" value="NZ_JACXIZ010000087.1"/>
</dbReference>
<feature type="domain" description="Tryptophan synthase beta chain-like PALP" evidence="4">
    <location>
        <begin position="1"/>
        <end position="136"/>
    </location>
</feature>
<dbReference type="AlphaFoldDB" id="A0A927BZC2"/>